<evidence type="ECO:0000256" key="2">
    <source>
        <dbReference type="ARBA" id="ARBA00022676"/>
    </source>
</evidence>
<dbReference type="GeneID" id="70240579"/>
<evidence type="ECO:0000313" key="9">
    <source>
        <dbReference type="EMBL" id="KAH8704861.1"/>
    </source>
</evidence>
<keyword evidence="6 7" id="KW-0472">Membrane</keyword>
<organism evidence="9 10">
    <name type="scientific">Talaromyces proteolyticus</name>
    <dbReference type="NCBI Taxonomy" id="1131652"/>
    <lineage>
        <taxon>Eukaryota</taxon>
        <taxon>Fungi</taxon>
        <taxon>Dikarya</taxon>
        <taxon>Ascomycota</taxon>
        <taxon>Pezizomycotina</taxon>
        <taxon>Eurotiomycetes</taxon>
        <taxon>Eurotiomycetidae</taxon>
        <taxon>Eurotiales</taxon>
        <taxon>Trichocomaceae</taxon>
        <taxon>Talaromyces</taxon>
        <taxon>Talaromyces sect. Bacilispori</taxon>
    </lineage>
</organism>
<proteinExistence type="predicted"/>
<dbReference type="Proteomes" id="UP001201262">
    <property type="component" value="Unassembled WGS sequence"/>
</dbReference>
<dbReference type="GO" id="GO:0016020">
    <property type="term" value="C:membrane"/>
    <property type="evidence" value="ECO:0007669"/>
    <property type="project" value="UniProtKB-SubCell"/>
</dbReference>
<protein>
    <submittedName>
        <fullName evidence="9">Nucleotide-diphospho-sugar transferase</fullName>
    </submittedName>
</protein>
<evidence type="ECO:0000313" key="10">
    <source>
        <dbReference type="Proteomes" id="UP001201262"/>
    </source>
</evidence>
<name>A0AAD4Q5Q6_9EURO</name>
<dbReference type="RefSeq" id="XP_046077482.1">
    <property type="nucleotide sequence ID" value="XM_046210292.1"/>
</dbReference>
<evidence type="ECO:0000256" key="7">
    <source>
        <dbReference type="SAM" id="Phobius"/>
    </source>
</evidence>
<dbReference type="SUPFAM" id="SSF53448">
    <property type="entry name" value="Nucleotide-diphospho-sugar transferases"/>
    <property type="match status" value="1"/>
</dbReference>
<dbReference type="CDD" id="cd06421">
    <property type="entry name" value="CESA_CelA_like"/>
    <property type="match status" value="1"/>
</dbReference>
<dbReference type="Gene3D" id="3.90.550.10">
    <property type="entry name" value="Spore Coat Polysaccharide Biosynthesis Protein SpsA, Chain A"/>
    <property type="match status" value="1"/>
</dbReference>
<dbReference type="GO" id="GO:0016757">
    <property type="term" value="F:glycosyltransferase activity"/>
    <property type="evidence" value="ECO:0007669"/>
    <property type="project" value="UniProtKB-KW"/>
</dbReference>
<comment type="subcellular location">
    <subcellularLocation>
        <location evidence="1">Membrane</location>
        <topology evidence="1">Multi-pass membrane protein</topology>
    </subcellularLocation>
</comment>
<dbReference type="PANTHER" id="PTHR43867">
    <property type="entry name" value="CELLULOSE SYNTHASE CATALYTIC SUBUNIT A [UDP-FORMING]"/>
    <property type="match status" value="1"/>
</dbReference>
<feature type="transmembrane region" description="Helical" evidence="7">
    <location>
        <begin position="474"/>
        <end position="498"/>
    </location>
</feature>
<comment type="caution">
    <text evidence="9">The sequence shown here is derived from an EMBL/GenBank/DDBJ whole genome shotgun (WGS) entry which is preliminary data.</text>
</comment>
<dbReference type="InterPro" id="IPR001173">
    <property type="entry name" value="Glyco_trans_2-like"/>
</dbReference>
<feature type="domain" description="Glycosyltransferase 2-like" evidence="8">
    <location>
        <begin position="50"/>
        <end position="223"/>
    </location>
</feature>
<gene>
    <name evidence="9" type="ORF">BGW36DRAFT_285151</name>
</gene>
<evidence type="ECO:0000256" key="1">
    <source>
        <dbReference type="ARBA" id="ARBA00004141"/>
    </source>
</evidence>
<evidence type="ECO:0000259" key="8">
    <source>
        <dbReference type="Pfam" id="PF00535"/>
    </source>
</evidence>
<keyword evidence="2" id="KW-0328">Glycosyltransferase</keyword>
<feature type="transmembrane region" description="Helical" evidence="7">
    <location>
        <begin position="309"/>
        <end position="330"/>
    </location>
</feature>
<dbReference type="InterPro" id="IPR050321">
    <property type="entry name" value="Glycosyltr_2/OpgH_subfam"/>
</dbReference>
<dbReference type="PANTHER" id="PTHR43867:SF7">
    <property type="entry name" value="CELLULOSE SYNTHASE (EUROFUNG)"/>
    <property type="match status" value="1"/>
</dbReference>
<accession>A0AAD4Q5Q6</accession>
<reference evidence="9" key="1">
    <citation type="submission" date="2021-12" db="EMBL/GenBank/DDBJ databases">
        <title>Convergent genome expansion in fungi linked to evolution of root-endophyte symbiosis.</title>
        <authorList>
            <consortium name="DOE Joint Genome Institute"/>
            <person name="Ke Y.-H."/>
            <person name="Bonito G."/>
            <person name="Liao H.-L."/>
            <person name="Looney B."/>
            <person name="Rojas-Flechas A."/>
            <person name="Nash J."/>
            <person name="Hameed K."/>
            <person name="Schadt C."/>
            <person name="Martin F."/>
            <person name="Crous P.W."/>
            <person name="Miettinen O."/>
            <person name="Magnuson J.K."/>
            <person name="Labbe J."/>
            <person name="Jacobson D."/>
            <person name="Doktycz M.J."/>
            <person name="Veneault-Fourrey C."/>
            <person name="Kuo A."/>
            <person name="Mondo S."/>
            <person name="Calhoun S."/>
            <person name="Riley R."/>
            <person name="Ohm R."/>
            <person name="LaButti K."/>
            <person name="Andreopoulos B."/>
            <person name="Pangilinan J."/>
            <person name="Nolan M."/>
            <person name="Tritt A."/>
            <person name="Clum A."/>
            <person name="Lipzen A."/>
            <person name="Daum C."/>
            <person name="Barry K."/>
            <person name="Grigoriev I.V."/>
            <person name="Vilgalys R."/>
        </authorList>
    </citation>
    <scope>NUCLEOTIDE SEQUENCE</scope>
    <source>
        <strain evidence="9">PMI_201</strain>
    </source>
</reference>
<dbReference type="EMBL" id="JAJTJA010000001">
    <property type="protein sequence ID" value="KAH8704861.1"/>
    <property type="molecule type" value="Genomic_DNA"/>
</dbReference>
<keyword evidence="5 7" id="KW-1133">Transmembrane helix</keyword>
<keyword evidence="10" id="KW-1185">Reference proteome</keyword>
<dbReference type="Pfam" id="PF00535">
    <property type="entry name" value="Glycos_transf_2"/>
    <property type="match status" value="1"/>
</dbReference>
<feature type="transmembrane region" description="Helical" evidence="7">
    <location>
        <begin position="550"/>
        <end position="568"/>
    </location>
</feature>
<evidence type="ECO:0000256" key="5">
    <source>
        <dbReference type="ARBA" id="ARBA00022989"/>
    </source>
</evidence>
<evidence type="ECO:0000256" key="4">
    <source>
        <dbReference type="ARBA" id="ARBA00022692"/>
    </source>
</evidence>
<keyword evidence="4 7" id="KW-0812">Transmembrane</keyword>
<keyword evidence="3 9" id="KW-0808">Transferase</keyword>
<dbReference type="AlphaFoldDB" id="A0AAD4Q5Q6"/>
<feature type="transmembrane region" description="Helical" evidence="7">
    <location>
        <begin position="342"/>
        <end position="360"/>
    </location>
</feature>
<feature type="transmembrane region" description="Helical" evidence="7">
    <location>
        <begin position="439"/>
        <end position="462"/>
    </location>
</feature>
<evidence type="ECO:0000256" key="6">
    <source>
        <dbReference type="ARBA" id="ARBA00023136"/>
    </source>
</evidence>
<sequence length="569" mass="63989">MANLRCWLLVQLSQGRFQSVAKHSNETPFFSQHKTRLRLSGDIDLPSVDVLITCCGEDLNVILDTVRAACLIDYPSTKFRVLVLDDGNSDALNEAVTQLQKEWNNVHYHARGVRPDQHVFAKAGNLNYALFEIQGQMDSPPEFFAVFDADFIPSPDFLRATLPHMLLYPNLAVLSTFQRFYNLPYKDPLYQGLDHFNEVVYTKQSQLGMAEIGGSGFIARRDPIIKLHGFPSISFLEDIMLSLILHGMGHQMILNTEMLQFGLAPTSLEGHVSQRQRWAIGWSQQILALRESKDNTVPLSLRWPIASQGFIFILSLLGQCLSFIVVPLALASGKTLIPSTSLGAFQLQGILSVFYVWLSWLHEWFQSSQTGFCISPFSVFEELWMSPGQVYALAQFYFFPLRSRGSLVTGSTENEWNNNMDSSKKRILELWSNLWLSGVGYTLLCVSSLLGSMVYAATISIYRGDSDTNSTSTAEALLTTVAWPSILNICYLLITWSWPPLSYVLSRPTYPDRKTTLGPHPIDHRAVYPKGQTIEQIQRPRTGPLGCYKHFALVPLVLAMLAISILMIS</sequence>
<evidence type="ECO:0000256" key="3">
    <source>
        <dbReference type="ARBA" id="ARBA00022679"/>
    </source>
</evidence>
<dbReference type="InterPro" id="IPR029044">
    <property type="entry name" value="Nucleotide-diphossugar_trans"/>
</dbReference>